<dbReference type="InterPro" id="IPR036271">
    <property type="entry name" value="Tet_transcr_reg_TetR-rel_C_sf"/>
</dbReference>
<dbReference type="EMBL" id="CP114014">
    <property type="protein sequence ID" value="XAY08077.1"/>
    <property type="molecule type" value="Genomic_DNA"/>
</dbReference>
<dbReference type="SUPFAM" id="SSF46689">
    <property type="entry name" value="Homeodomain-like"/>
    <property type="match status" value="1"/>
</dbReference>
<dbReference type="GO" id="GO:0003700">
    <property type="term" value="F:DNA-binding transcription factor activity"/>
    <property type="evidence" value="ECO:0007669"/>
    <property type="project" value="TreeGrafter"/>
</dbReference>
<dbReference type="InterPro" id="IPR001647">
    <property type="entry name" value="HTH_TetR"/>
</dbReference>
<gene>
    <name evidence="4" type="ORF">DSM112329_04973</name>
</gene>
<sequence>MAPLKPTGRYGGSSAEERLVERRDRLMATALELLGTEGWSGTTVRSVCAHAKLNPRYFYESFADLDALVVAVFDAVSLDVTRTVLSAAAAAPRDDPQGAARLAIGTLVRAVTDDPRLARVLFVEALGNEVLARRRLDGMRDLWRILATFARGYYGREDDEDPIADVAAALLVGGSTELLIAWLDGRLGIDREQLIEDLAELFVITGEGAIAIGRRRATGA</sequence>
<dbReference type="InterPro" id="IPR009057">
    <property type="entry name" value="Homeodomain-like_sf"/>
</dbReference>
<name>A0AAU7B392_9ACTN</name>
<evidence type="ECO:0000313" key="4">
    <source>
        <dbReference type="EMBL" id="XAY08077.1"/>
    </source>
</evidence>
<reference evidence="4" key="1">
    <citation type="submission" date="2022-12" db="EMBL/GenBank/DDBJ databases">
        <title>Paraconexibacter alkalitolerans sp. nov. and Baekduia alba sp. nov., isolated from soil and emended description of the genera Paraconexibacter (Chun et al., 2020) and Baekduia (An et al., 2020).</title>
        <authorList>
            <person name="Vieira S."/>
            <person name="Huber K.J."/>
            <person name="Geppert A."/>
            <person name="Wolf J."/>
            <person name="Neumann-Schaal M."/>
            <person name="Muesken M."/>
            <person name="Overmann J."/>
        </authorList>
    </citation>
    <scope>NUCLEOTIDE SEQUENCE</scope>
    <source>
        <strain evidence="4">AEG42_29</strain>
    </source>
</reference>
<dbReference type="GO" id="GO:0000976">
    <property type="term" value="F:transcription cis-regulatory region binding"/>
    <property type="evidence" value="ECO:0007669"/>
    <property type="project" value="TreeGrafter"/>
</dbReference>
<dbReference type="Pfam" id="PF00440">
    <property type="entry name" value="TetR_N"/>
    <property type="match status" value="1"/>
</dbReference>
<dbReference type="AlphaFoldDB" id="A0AAU7B392"/>
<accession>A0AAU7B392</accession>
<feature type="domain" description="HTH tetR-type" evidence="3">
    <location>
        <begin position="20"/>
        <end position="80"/>
    </location>
</feature>
<organism evidence="4">
    <name type="scientific">Paraconexibacter sp. AEG42_29</name>
    <dbReference type="NCBI Taxonomy" id="2997339"/>
    <lineage>
        <taxon>Bacteria</taxon>
        <taxon>Bacillati</taxon>
        <taxon>Actinomycetota</taxon>
        <taxon>Thermoleophilia</taxon>
        <taxon>Solirubrobacterales</taxon>
        <taxon>Paraconexibacteraceae</taxon>
        <taxon>Paraconexibacter</taxon>
    </lineage>
</organism>
<keyword evidence="1 2" id="KW-0238">DNA-binding</keyword>
<feature type="DNA-binding region" description="H-T-H motif" evidence="2">
    <location>
        <begin position="43"/>
        <end position="62"/>
    </location>
</feature>
<dbReference type="Gene3D" id="1.10.357.10">
    <property type="entry name" value="Tetracycline Repressor, domain 2"/>
    <property type="match status" value="1"/>
</dbReference>
<evidence type="ECO:0000256" key="2">
    <source>
        <dbReference type="PROSITE-ProRule" id="PRU00335"/>
    </source>
</evidence>
<evidence type="ECO:0000259" key="3">
    <source>
        <dbReference type="PROSITE" id="PS50977"/>
    </source>
</evidence>
<protein>
    <recommendedName>
        <fullName evidence="3">HTH tetR-type domain-containing protein</fullName>
    </recommendedName>
</protein>
<evidence type="ECO:0000256" key="1">
    <source>
        <dbReference type="ARBA" id="ARBA00023125"/>
    </source>
</evidence>
<dbReference type="RefSeq" id="WP_354699262.1">
    <property type="nucleotide sequence ID" value="NZ_CP114014.1"/>
</dbReference>
<dbReference type="SUPFAM" id="SSF48498">
    <property type="entry name" value="Tetracyclin repressor-like, C-terminal domain"/>
    <property type="match status" value="1"/>
</dbReference>
<dbReference type="PROSITE" id="PS50977">
    <property type="entry name" value="HTH_TETR_2"/>
    <property type="match status" value="1"/>
</dbReference>
<dbReference type="PANTHER" id="PTHR30055:SF209">
    <property type="entry name" value="POSSIBLE TRANSCRIPTIONAL REGULATORY PROTEIN (PROBABLY TETR-FAMILY)"/>
    <property type="match status" value="1"/>
</dbReference>
<dbReference type="KEGG" id="parq:DSM112329_04973"/>
<proteinExistence type="predicted"/>
<dbReference type="PANTHER" id="PTHR30055">
    <property type="entry name" value="HTH-TYPE TRANSCRIPTIONAL REGULATOR RUTR"/>
    <property type="match status" value="1"/>
</dbReference>
<dbReference type="InterPro" id="IPR050109">
    <property type="entry name" value="HTH-type_TetR-like_transc_reg"/>
</dbReference>